<dbReference type="InParanoid" id="F4RAZ3"/>
<gene>
    <name evidence="2" type="ORF">MELLADRAFT_103229</name>
</gene>
<evidence type="ECO:0000313" key="2">
    <source>
        <dbReference type="EMBL" id="EGG10692.1"/>
    </source>
</evidence>
<dbReference type="OrthoDB" id="2506484at2759"/>
<protein>
    <submittedName>
        <fullName evidence="2">Uncharacterized protein</fullName>
    </submittedName>
</protein>
<dbReference type="Proteomes" id="UP000001072">
    <property type="component" value="Unassembled WGS sequence"/>
</dbReference>
<feature type="compositionally biased region" description="Low complexity" evidence="1">
    <location>
        <begin position="265"/>
        <end position="278"/>
    </location>
</feature>
<dbReference type="KEGG" id="mlr:MELLADRAFT_103229"/>
<dbReference type="RefSeq" id="XP_007406161.1">
    <property type="nucleotide sequence ID" value="XM_007406099.1"/>
</dbReference>
<sequence>MSTQLSSQSSPTRYARGAVGNTRKKNHLFITSGLFDVLSQIDTEIAGQYGFRECMTTIVVTNRDTEEMLECAIKVSAYIGPDLILSDGTIYYLKGRILALNHDDLQVLYYEPENSISISQSESFRADLANKVSVTGLGVIASQEVETLSPGKENVIIIVEHSDFNPAIRDQDTFEVEYRCNWSPLMAKLQSLLVPRREALLTGRITGYIPSCNMWSVEVTGVNITTGHESGQSSTVPSTGSSLGTPGGRARGKLFVPGAASKKPAAISSLDDASSAENPIPPNPKGKGKAVSTASSSRPASKRTKPSGSDAE</sequence>
<dbReference type="EMBL" id="GL883094">
    <property type="protein sequence ID" value="EGG10692.1"/>
    <property type="molecule type" value="Genomic_DNA"/>
</dbReference>
<name>F4RAZ3_MELLP</name>
<evidence type="ECO:0000256" key="1">
    <source>
        <dbReference type="SAM" id="MobiDB-lite"/>
    </source>
</evidence>
<keyword evidence="3" id="KW-1185">Reference proteome</keyword>
<organism evidence="3">
    <name type="scientific">Melampsora larici-populina (strain 98AG31 / pathotype 3-4-7)</name>
    <name type="common">Poplar leaf rust fungus</name>
    <dbReference type="NCBI Taxonomy" id="747676"/>
    <lineage>
        <taxon>Eukaryota</taxon>
        <taxon>Fungi</taxon>
        <taxon>Dikarya</taxon>
        <taxon>Basidiomycota</taxon>
        <taxon>Pucciniomycotina</taxon>
        <taxon>Pucciniomycetes</taxon>
        <taxon>Pucciniales</taxon>
        <taxon>Melampsoraceae</taxon>
        <taxon>Melampsora</taxon>
    </lineage>
</organism>
<feature type="region of interest" description="Disordered" evidence="1">
    <location>
        <begin position="226"/>
        <end position="312"/>
    </location>
</feature>
<feature type="compositionally biased region" description="Low complexity" evidence="1">
    <location>
        <begin position="230"/>
        <end position="244"/>
    </location>
</feature>
<evidence type="ECO:0000313" key="3">
    <source>
        <dbReference type="Proteomes" id="UP000001072"/>
    </source>
</evidence>
<accession>F4RAZ3</accession>
<reference evidence="3" key="1">
    <citation type="journal article" date="2011" name="Proc. Natl. Acad. Sci. U.S.A.">
        <title>Obligate biotrophy features unraveled by the genomic analysis of rust fungi.</title>
        <authorList>
            <person name="Duplessis S."/>
            <person name="Cuomo C.A."/>
            <person name="Lin Y.-C."/>
            <person name="Aerts A."/>
            <person name="Tisserant E."/>
            <person name="Veneault-Fourrey C."/>
            <person name="Joly D.L."/>
            <person name="Hacquard S."/>
            <person name="Amselem J."/>
            <person name="Cantarel B.L."/>
            <person name="Chiu R."/>
            <person name="Coutinho P.M."/>
            <person name="Feau N."/>
            <person name="Field M."/>
            <person name="Frey P."/>
            <person name="Gelhaye E."/>
            <person name="Goldberg J."/>
            <person name="Grabherr M.G."/>
            <person name="Kodira C.D."/>
            <person name="Kohler A."/>
            <person name="Kuees U."/>
            <person name="Lindquist E.A."/>
            <person name="Lucas S.M."/>
            <person name="Mago R."/>
            <person name="Mauceli E."/>
            <person name="Morin E."/>
            <person name="Murat C."/>
            <person name="Pangilinan J.L."/>
            <person name="Park R."/>
            <person name="Pearson M."/>
            <person name="Quesneville H."/>
            <person name="Rouhier N."/>
            <person name="Sakthikumar S."/>
            <person name="Salamov A.A."/>
            <person name="Schmutz J."/>
            <person name="Selles B."/>
            <person name="Shapiro H."/>
            <person name="Tanguay P."/>
            <person name="Tuskan G.A."/>
            <person name="Henrissat B."/>
            <person name="Van de Peer Y."/>
            <person name="Rouze P."/>
            <person name="Ellis J.G."/>
            <person name="Dodds P.N."/>
            <person name="Schein J.E."/>
            <person name="Zhong S."/>
            <person name="Hamelin R.C."/>
            <person name="Grigoriev I.V."/>
            <person name="Szabo L.J."/>
            <person name="Martin F."/>
        </authorList>
    </citation>
    <scope>NUCLEOTIDE SEQUENCE [LARGE SCALE GENOMIC DNA]</scope>
    <source>
        <strain evidence="3">98AG31 / pathotype 3-4-7</strain>
    </source>
</reference>
<dbReference type="GeneID" id="18921904"/>
<dbReference type="AlphaFoldDB" id="F4RAZ3"/>
<proteinExistence type="predicted"/>
<dbReference type="VEuPathDB" id="FungiDB:MELLADRAFT_103229"/>
<dbReference type="HOGENOM" id="CLU_059590_0_0_1"/>